<name>A6HNB8_RAT</name>
<dbReference type="EMBL" id="CH473949">
    <property type="protein sequence ID" value="EDL79519.1"/>
    <property type="molecule type" value="Genomic_DNA"/>
</dbReference>
<evidence type="ECO:0000313" key="1">
    <source>
        <dbReference type="EMBL" id="EDL79519.1"/>
    </source>
</evidence>
<dbReference type="AlphaFoldDB" id="A6HNB8"/>
<dbReference type="Gene3D" id="4.10.640.30">
    <property type="match status" value="1"/>
</dbReference>
<proteinExistence type="predicted"/>
<sequence length="124" mass="13931">MAPKKCPETQKSPDVAVLLKSKSRRSPQELEPEAKKLFVQGPVSSRKCESCCLLAELSSLQIPPRSSSIVRDLYQQKLGKATWPSLQQVRCFLSEALKGVHSFSTAARSNQTMDWFRIIRSPQI</sequence>
<accession>A6HNB8</accession>
<gene>
    <name evidence="1" type="ORF">rCG_26646</name>
</gene>
<dbReference type="Proteomes" id="UP000234681">
    <property type="component" value="Chromosome 3"/>
</dbReference>
<organism evidence="1 2">
    <name type="scientific">Rattus norvegicus</name>
    <name type="common">Rat</name>
    <dbReference type="NCBI Taxonomy" id="10116"/>
    <lineage>
        <taxon>Eukaryota</taxon>
        <taxon>Metazoa</taxon>
        <taxon>Chordata</taxon>
        <taxon>Craniata</taxon>
        <taxon>Vertebrata</taxon>
        <taxon>Euteleostomi</taxon>
        <taxon>Mammalia</taxon>
        <taxon>Eutheria</taxon>
        <taxon>Euarchontoglires</taxon>
        <taxon>Glires</taxon>
        <taxon>Rodentia</taxon>
        <taxon>Myomorpha</taxon>
        <taxon>Muroidea</taxon>
        <taxon>Muridae</taxon>
        <taxon>Murinae</taxon>
        <taxon>Rattus</taxon>
    </lineage>
</organism>
<protein>
    <submittedName>
        <fullName evidence="1">RCG26646, isoform CRA_b</fullName>
    </submittedName>
</protein>
<evidence type="ECO:0000313" key="2">
    <source>
        <dbReference type="Proteomes" id="UP000234681"/>
    </source>
</evidence>
<reference evidence="2" key="1">
    <citation type="submission" date="2005-09" db="EMBL/GenBank/DDBJ databases">
        <authorList>
            <person name="Mural R.J."/>
            <person name="Li P.W."/>
            <person name="Adams M.D."/>
            <person name="Amanatides P.G."/>
            <person name="Baden-Tillson H."/>
            <person name="Barnstead M."/>
            <person name="Chin S.H."/>
            <person name="Dew I."/>
            <person name="Evans C.A."/>
            <person name="Ferriera S."/>
            <person name="Flanigan M."/>
            <person name="Fosler C."/>
            <person name="Glodek A."/>
            <person name="Gu Z."/>
            <person name="Holt R.A."/>
            <person name="Jennings D."/>
            <person name="Kraft C.L."/>
            <person name="Lu F."/>
            <person name="Nguyen T."/>
            <person name="Nusskern D.R."/>
            <person name="Pfannkoch C.M."/>
            <person name="Sitter C."/>
            <person name="Sutton G.G."/>
            <person name="Venter J.C."/>
            <person name="Wang Z."/>
            <person name="Woodage T."/>
            <person name="Zheng X.H."/>
            <person name="Zhong F."/>
        </authorList>
    </citation>
    <scope>NUCLEOTIDE SEQUENCE [LARGE SCALE GENOMIC DNA]</scope>
    <source>
        <strain>BN</strain>
        <strain evidence="2">Sprague-Dawley</strain>
    </source>
</reference>